<reference evidence="1" key="1">
    <citation type="journal article" date="2021" name="Proc. Natl. Acad. Sci. U.S.A.">
        <title>A Catalog of Tens of Thousands of Viruses from Human Metagenomes Reveals Hidden Associations with Chronic Diseases.</title>
        <authorList>
            <person name="Tisza M.J."/>
            <person name="Buck C.B."/>
        </authorList>
    </citation>
    <scope>NUCLEOTIDE SEQUENCE</scope>
    <source>
        <strain evidence="1">Ctulf7</strain>
    </source>
</reference>
<proteinExistence type="predicted"/>
<name>A0A8S5M5S2_9CAUD</name>
<evidence type="ECO:0000313" key="1">
    <source>
        <dbReference type="EMBL" id="DAD77439.1"/>
    </source>
</evidence>
<dbReference type="EMBL" id="BK014825">
    <property type="protein sequence ID" value="DAD77439.1"/>
    <property type="molecule type" value="Genomic_DNA"/>
</dbReference>
<protein>
    <submittedName>
        <fullName evidence="1">Uncharacterized protein</fullName>
    </submittedName>
</protein>
<sequence length="78" mass="8883">MLGLALHILPCRQSILCFCHSYQSTAQSKIYPLSFYIFPFIKKSVRSISSSVCALAKHTLLCVDQATFYRVGVKYIYI</sequence>
<accession>A0A8S5M5S2</accession>
<organism evidence="1">
    <name type="scientific">Siphoviridae sp. ctulf7</name>
    <dbReference type="NCBI Taxonomy" id="2826505"/>
    <lineage>
        <taxon>Viruses</taxon>
        <taxon>Duplodnaviria</taxon>
        <taxon>Heunggongvirae</taxon>
        <taxon>Uroviricota</taxon>
        <taxon>Caudoviricetes</taxon>
    </lineage>
</organism>